<keyword evidence="5" id="KW-0934">Plastid</keyword>
<evidence type="ECO:0000313" key="5">
    <source>
        <dbReference type="EMBL" id="UVG40892.1"/>
    </source>
</evidence>
<sequence>MTIFKIGYITSKCRIKYRLFASNLLSFPYRRFIQKKRDFRCLWIHRINAVTREYRIFYSYNLFMYNLYKKKLIINRKICAQIALSNKKNFYIFFNKIKN</sequence>
<evidence type="ECO:0000256" key="1">
    <source>
        <dbReference type="ARBA" id="ARBA00007698"/>
    </source>
</evidence>
<dbReference type="RefSeq" id="YP_010471554.1">
    <property type="nucleotide sequence ID" value="NC_066063.1"/>
</dbReference>
<name>A0A976UFA6_9ASPA</name>
<keyword evidence="5" id="KW-0150">Chloroplast</keyword>
<dbReference type="InterPro" id="IPR005813">
    <property type="entry name" value="Ribosomal_bL20"/>
</dbReference>
<dbReference type="InterPro" id="IPR035566">
    <property type="entry name" value="Ribosomal_protein_bL20_C"/>
</dbReference>
<dbReference type="GO" id="GO:0005840">
    <property type="term" value="C:ribosome"/>
    <property type="evidence" value="ECO:0007669"/>
    <property type="project" value="UniProtKB-KW"/>
</dbReference>
<evidence type="ECO:0000256" key="3">
    <source>
        <dbReference type="ARBA" id="ARBA00023274"/>
    </source>
</evidence>
<organism evidence="5">
    <name type="scientific">Gastrodia javanica</name>
    <dbReference type="NCBI Taxonomy" id="2974003"/>
    <lineage>
        <taxon>Eukaryota</taxon>
        <taxon>Viridiplantae</taxon>
        <taxon>Streptophyta</taxon>
        <taxon>Embryophyta</taxon>
        <taxon>Tracheophyta</taxon>
        <taxon>Spermatophyta</taxon>
        <taxon>Magnoliopsida</taxon>
        <taxon>Liliopsida</taxon>
        <taxon>Asparagales</taxon>
        <taxon>Orchidaceae</taxon>
        <taxon>Epidendroideae</taxon>
        <taxon>Gastrodieae</taxon>
        <taxon>Gastrodia</taxon>
    </lineage>
</organism>
<reference evidence="5" key="1">
    <citation type="submission" date="2022-05" db="EMBL/GenBank/DDBJ databases">
        <title>Unprecedent plastid genome of Gastrodia.</title>
        <authorList>
            <person name="Wen Y."/>
            <person name="Jin X."/>
        </authorList>
    </citation>
    <scope>NUCLEOTIDE SEQUENCE</scope>
    <source>
        <strain evidence="5">Jin.X.H. PE-BO 4091</strain>
    </source>
</reference>
<dbReference type="AlphaFoldDB" id="A0A976UFA6"/>
<evidence type="ECO:0000256" key="4">
    <source>
        <dbReference type="ARBA" id="ARBA00035295"/>
    </source>
</evidence>
<dbReference type="GO" id="GO:0019843">
    <property type="term" value="F:rRNA binding"/>
    <property type="evidence" value="ECO:0007669"/>
    <property type="project" value="InterPro"/>
</dbReference>
<keyword evidence="3" id="KW-0687">Ribonucleoprotein</keyword>
<protein>
    <recommendedName>
        <fullName evidence="4">Large ribosomal subunit protein bL20c</fullName>
    </recommendedName>
</protein>
<dbReference type="GO" id="GO:0006412">
    <property type="term" value="P:translation"/>
    <property type="evidence" value="ECO:0007669"/>
    <property type="project" value="InterPro"/>
</dbReference>
<gene>
    <name evidence="5" type="primary">rpl20</name>
</gene>
<dbReference type="GO" id="GO:1990904">
    <property type="term" value="C:ribonucleoprotein complex"/>
    <property type="evidence" value="ECO:0007669"/>
    <property type="project" value="UniProtKB-KW"/>
</dbReference>
<dbReference type="FunFam" id="1.10.1900.20:FF:000001">
    <property type="entry name" value="50S ribosomal protein L20"/>
    <property type="match status" value="1"/>
</dbReference>
<dbReference type="SUPFAM" id="SSF74731">
    <property type="entry name" value="Ribosomal protein L20"/>
    <property type="match status" value="1"/>
</dbReference>
<dbReference type="PRINTS" id="PR00062">
    <property type="entry name" value="RIBOSOMALL20"/>
</dbReference>
<comment type="similarity">
    <text evidence="1">Belongs to the bacterial ribosomal protein bL20 family.</text>
</comment>
<dbReference type="PANTHER" id="PTHR10986">
    <property type="entry name" value="39S RIBOSOMAL PROTEIN L20"/>
    <property type="match status" value="1"/>
</dbReference>
<dbReference type="GO" id="GO:0003735">
    <property type="term" value="F:structural constituent of ribosome"/>
    <property type="evidence" value="ECO:0007669"/>
    <property type="project" value="InterPro"/>
</dbReference>
<geneLocation type="chloroplast" evidence="5"/>
<dbReference type="Pfam" id="PF00453">
    <property type="entry name" value="Ribosomal_L20"/>
    <property type="match status" value="1"/>
</dbReference>
<dbReference type="EMBL" id="ON515482">
    <property type="protein sequence ID" value="UVG40892.1"/>
    <property type="molecule type" value="Genomic_DNA"/>
</dbReference>
<evidence type="ECO:0000256" key="2">
    <source>
        <dbReference type="ARBA" id="ARBA00022980"/>
    </source>
</evidence>
<proteinExistence type="inferred from homology"/>
<keyword evidence="2 5" id="KW-0689">Ribosomal protein</keyword>
<dbReference type="GeneID" id="74848630"/>
<dbReference type="Gene3D" id="1.10.1900.20">
    <property type="entry name" value="Ribosomal protein L20"/>
    <property type="match status" value="1"/>
</dbReference>
<accession>A0A976UFA6</accession>